<protein>
    <submittedName>
        <fullName evidence="1">Uncharacterized protein</fullName>
    </submittedName>
</protein>
<dbReference type="AlphaFoldDB" id="A0A1M6CKC0"/>
<dbReference type="EMBL" id="FQYW01000008">
    <property type="protein sequence ID" value="SHI61158.1"/>
    <property type="molecule type" value="Genomic_DNA"/>
</dbReference>
<gene>
    <name evidence="1" type="ORF">SAMN02745671_01142</name>
</gene>
<sequence length="66" mass="7809">MIKEIYAKSEDITFIMVESEQRLPNGMMELRQSLVGWYYGFPNEANTRAFMGKFEAVCEYELEDEE</sequence>
<dbReference type="RefSeq" id="WP_080325620.1">
    <property type="nucleotide sequence ID" value="NZ_FQYW01000008.1"/>
</dbReference>
<reference evidence="1 2" key="1">
    <citation type="submission" date="2016-11" db="EMBL/GenBank/DDBJ databases">
        <authorList>
            <person name="Jaros S."/>
            <person name="Januszkiewicz K."/>
            <person name="Wedrychowicz H."/>
        </authorList>
    </citation>
    <scope>NUCLEOTIDE SEQUENCE [LARGE SCALE GENOMIC DNA]</scope>
    <source>
        <strain evidence="1 2">DSM 3074</strain>
    </source>
</reference>
<accession>A0A1M6CKC0</accession>
<organism evidence="1 2">
    <name type="scientific">Anaerovibrio lipolyticus DSM 3074</name>
    <dbReference type="NCBI Taxonomy" id="1120997"/>
    <lineage>
        <taxon>Bacteria</taxon>
        <taxon>Bacillati</taxon>
        <taxon>Bacillota</taxon>
        <taxon>Negativicutes</taxon>
        <taxon>Selenomonadales</taxon>
        <taxon>Selenomonadaceae</taxon>
        <taxon>Anaerovibrio</taxon>
    </lineage>
</organism>
<name>A0A1M6CKC0_9FIRM</name>
<evidence type="ECO:0000313" key="2">
    <source>
        <dbReference type="Proteomes" id="UP000191240"/>
    </source>
</evidence>
<evidence type="ECO:0000313" key="1">
    <source>
        <dbReference type="EMBL" id="SHI61158.1"/>
    </source>
</evidence>
<proteinExistence type="predicted"/>
<dbReference type="Proteomes" id="UP000191240">
    <property type="component" value="Unassembled WGS sequence"/>
</dbReference>